<dbReference type="SUPFAM" id="SSF48371">
    <property type="entry name" value="ARM repeat"/>
    <property type="match status" value="1"/>
</dbReference>
<gene>
    <name evidence="1" type="ORF">HELGO_WM26312</name>
</gene>
<dbReference type="AlphaFoldDB" id="A0A6S6UMH5"/>
<proteinExistence type="predicted"/>
<dbReference type="InterPro" id="IPR036420">
    <property type="entry name" value="BRCT_dom_sf"/>
</dbReference>
<dbReference type="InterPro" id="IPR016024">
    <property type="entry name" value="ARM-type_fold"/>
</dbReference>
<dbReference type="CDD" id="cd17748">
    <property type="entry name" value="BRCT_DNA_ligase_like"/>
    <property type="match status" value="1"/>
</dbReference>
<organism evidence="1">
    <name type="scientific">uncultured Thiotrichaceae bacterium</name>
    <dbReference type="NCBI Taxonomy" id="298394"/>
    <lineage>
        <taxon>Bacteria</taxon>
        <taxon>Pseudomonadati</taxon>
        <taxon>Pseudomonadota</taxon>
        <taxon>Gammaproteobacteria</taxon>
        <taxon>Thiotrichales</taxon>
        <taxon>Thiotrichaceae</taxon>
        <taxon>environmental samples</taxon>
    </lineage>
</organism>
<protein>
    <recommendedName>
        <fullName evidence="2">BRCT domain-containing protein</fullName>
    </recommendedName>
</protein>
<sequence>MGTSMQLTISDIERARELKDPALINSIVTLARQSDPEPEVPIRDEALTFDRFIRTISSYDFRQKPDEEQRAYRVEQMRLLEADDAEVALPERLKLHKVILELWSDSSYYSRIVLIDIIRHIPLKFGPWRALKHIYKASEASNDYQLSGEISARFDTATEHEFSQATLVYMRRRAWRHLRKLGESLPVCYPEAVIHYLAAYPEDTQWSNTWVANHIFHHQSKSYGISRFGHISGRNNLLKNRAFAEVWKRSPEPLLRLLNIARSEFIRNYACDALKQDFAVVLRNVEPRWIVDLAALPVASPAIDGFIIWLLQSSPKLEQHQFRSLGLHDSVIGLLESKDNTARQYAIAYVKAHARDLPLAQLLELAGNNDKQISQLVQQLLSERDPRNAVGLEVWGQLLEFDRHYDFTAKVLRKHFGRKELTPQWFSERLIAASGRGQQFSQDTLLELYPAKTLGIDYFREIAEQLDPENPHASEVTGFIFEQMEQLGVADLPAEFLQFALLHPLYQWQVSHWIDNDIVKANVLPLNFYQALVFEPEWAEHALIKQFRQSDVRWQQNLSFDEGIADGVSQWLSDVRRFSPGDLGFEWLMKLVNREEPTYHDFAVELMIKAFVPADFAVQGDASDAEDEPVEAAGEIDKTIDLEQQTFLFTGKMKTMPRGDAQKVVTAANGKNVGTVTKNLNYLVIGDEGSPMYGNGRKGSKQVKAESLMAAGADLKVMSETAFLQMMAGEQREFSEDSIEEGCKTLWTMALDEPDTPVSKFAIKYIRYHHPELCLKLTDRPVDPGAEIPDSFATFERFKTMFSHAHTPLRQLALDYAEYEFARWEPVSAELIKLCESKYSEVSEFVAKALLEEPDAENKRYNIDATLLDAGAVYSFCESRNPPTRQLGMQIIQKYEKFQLPESLFLLTESPDRELRGFVVRILWSLYRNYATTTHWKPELPVMPGMSKADLAKREAAEKNLGMGLPVRPENLPADKETLQTLLQRWLYELPPGRLSGERLENSLKPLSASAAKKALIETFRDVALDDIEFAKMVLPLFRNFTQSRGAMEQAACLVAVTRIQHSHPELVGV</sequence>
<evidence type="ECO:0008006" key="2">
    <source>
        <dbReference type="Google" id="ProtNLM"/>
    </source>
</evidence>
<accession>A0A6S6UMH5</accession>
<name>A0A6S6UMH5_9GAMM</name>
<evidence type="ECO:0000313" key="1">
    <source>
        <dbReference type="EMBL" id="CAA6830650.1"/>
    </source>
</evidence>
<dbReference type="Gene3D" id="3.40.50.10190">
    <property type="entry name" value="BRCT domain"/>
    <property type="match status" value="1"/>
</dbReference>
<dbReference type="SUPFAM" id="SSF52113">
    <property type="entry name" value="BRCT domain"/>
    <property type="match status" value="1"/>
</dbReference>
<dbReference type="EMBL" id="CACVAT010000612">
    <property type="protein sequence ID" value="CAA6830650.1"/>
    <property type="molecule type" value="Genomic_DNA"/>
</dbReference>
<reference evidence="1" key="1">
    <citation type="submission" date="2020-01" db="EMBL/GenBank/DDBJ databases">
        <authorList>
            <person name="Meier V. D."/>
            <person name="Meier V D."/>
        </authorList>
    </citation>
    <scope>NUCLEOTIDE SEQUENCE</scope>
    <source>
        <strain evidence="1">HLG_WM_MAG_09</strain>
    </source>
</reference>